<feature type="region of interest" description="Disordered" evidence="1">
    <location>
        <begin position="1"/>
        <end position="29"/>
    </location>
</feature>
<dbReference type="EMBL" id="AP011123">
    <property type="protein sequence ID" value="BAI01053.1"/>
    <property type="molecule type" value="Genomic_DNA"/>
</dbReference>
<dbReference type="Proteomes" id="UP000000948">
    <property type="component" value="Plasmid pAPA01-020"/>
</dbReference>
<keyword evidence="2" id="KW-0614">Plasmid</keyword>
<dbReference type="HOGENOM" id="CLU_3021224_0_0_5"/>
<reference evidence="2 3" key="1">
    <citation type="journal article" date="2009" name="Nucleic Acids Res.">
        <title>Whole-genome analyses reveal genetic instability of Acetobacter pasteurianus.</title>
        <authorList>
            <person name="Azuma Y."/>
            <person name="Hosoyama A."/>
            <person name="Matsutani M."/>
            <person name="Furuya N."/>
            <person name="Horikawa H."/>
            <person name="Harada T."/>
            <person name="Hirakawa H."/>
            <person name="Kuhara S."/>
            <person name="Matsushita K."/>
            <person name="Fujita N."/>
            <person name="Shirai M."/>
        </authorList>
    </citation>
    <scope>NUCLEOTIDE SEQUENCE [LARGE SCALE GENOMIC DNA]</scope>
    <source>
        <strain evidence="3">NBRC 105184 / IFO 3283-01</strain>
    </source>
</reference>
<accession>C7JIX6</accession>
<organism evidence="2 3">
    <name type="scientific">Acetobacter pasteurianus (strain NBRC 105184 / IFO 3283-01)</name>
    <dbReference type="NCBI Taxonomy" id="634452"/>
    <lineage>
        <taxon>Bacteria</taxon>
        <taxon>Pseudomonadati</taxon>
        <taxon>Pseudomonadota</taxon>
        <taxon>Alphaproteobacteria</taxon>
        <taxon>Acetobacterales</taxon>
        <taxon>Acetobacteraceae</taxon>
        <taxon>Acetobacter</taxon>
    </lineage>
</organism>
<dbReference type="KEGG" id="apt:APA01_42660"/>
<name>C7JIX6_ACEP3</name>
<evidence type="ECO:0000313" key="3">
    <source>
        <dbReference type="Proteomes" id="UP000000948"/>
    </source>
</evidence>
<evidence type="ECO:0000256" key="1">
    <source>
        <dbReference type="SAM" id="MobiDB-lite"/>
    </source>
</evidence>
<sequence>MQSSRRAPVLAGASGFQDQPSPQPVSKRVQSAGTFGDLEPRFNTLCPEIFPDRIA</sequence>
<dbReference type="AlphaFoldDB" id="C7JIX6"/>
<proteinExistence type="predicted"/>
<geneLocation type="plasmid" evidence="2 3">
    <name>pAPA01-020</name>
</geneLocation>
<evidence type="ECO:0000313" key="2">
    <source>
        <dbReference type="EMBL" id="BAI01053.1"/>
    </source>
</evidence>
<protein>
    <submittedName>
        <fullName evidence="2">Uncharacterized protein</fullName>
    </submittedName>
</protein>
<gene>
    <name evidence="2" type="ordered locus">APA01_42660</name>
</gene>